<feature type="region of interest" description="Disordered" evidence="1">
    <location>
        <begin position="1"/>
        <end position="62"/>
    </location>
</feature>
<reference evidence="2" key="1">
    <citation type="submission" date="2014-09" db="EMBL/GenBank/DDBJ databases">
        <authorList>
            <person name="Magalhaes I.L.F."/>
            <person name="Oliveira U."/>
            <person name="Santos F.R."/>
            <person name="Vidigal T.H.D.A."/>
            <person name="Brescovit A.D."/>
            <person name="Santos A.J."/>
        </authorList>
    </citation>
    <scope>NUCLEOTIDE SEQUENCE</scope>
    <source>
        <tissue evidence="2">Shoot tissue taken approximately 20 cm above the soil surface</tissue>
    </source>
</reference>
<dbReference type="EMBL" id="GBRH01269219">
    <property type="protein sequence ID" value="JAD28676.1"/>
    <property type="molecule type" value="Transcribed_RNA"/>
</dbReference>
<protein>
    <submittedName>
        <fullName evidence="2">Uncharacterized protein</fullName>
    </submittedName>
</protein>
<name>A0A0A8YQL9_ARUDO</name>
<dbReference type="AlphaFoldDB" id="A0A0A8YQL9"/>
<accession>A0A0A8YQL9</accession>
<organism evidence="2">
    <name type="scientific">Arundo donax</name>
    <name type="common">Giant reed</name>
    <name type="synonym">Donax arundinaceus</name>
    <dbReference type="NCBI Taxonomy" id="35708"/>
    <lineage>
        <taxon>Eukaryota</taxon>
        <taxon>Viridiplantae</taxon>
        <taxon>Streptophyta</taxon>
        <taxon>Embryophyta</taxon>
        <taxon>Tracheophyta</taxon>
        <taxon>Spermatophyta</taxon>
        <taxon>Magnoliopsida</taxon>
        <taxon>Liliopsida</taxon>
        <taxon>Poales</taxon>
        <taxon>Poaceae</taxon>
        <taxon>PACMAD clade</taxon>
        <taxon>Arundinoideae</taxon>
        <taxon>Arundineae</taxon>
        <taxon>Arundo</taxon>
    </lineage>
</organism>
<sequence length="62" mass="6567">MSISGTAGFFPPPPVQLPPLDGATAPFTVPPTLACPRRRTQPPTAGLRCRHPLPAPTQSTRH</sequence>
<proteinExistence type="predicted"/>
<evidence type="ECO:0000313" key="2">
    <source>
        <dbReference type="EMBL" id="JAD28676.1"/>
    </source>
</evidence>
<evidence type="ECO:0000256" key="1">
    <source>
        <dbReference type="SAM" id="MobiDB-lite"/>
    </source>
</evidence>
<reference evidence="2" key="2">
    <citation type="journal article" date="2015" name="Data Brief">
        <title>Shoot transcriptome of the giant reed, Arundo donax.</title>
        <authorList>
            <person name="Barrero R.A."/>
            <person name="Guerrero F.D."/>
            <person name="Moolhuijzen P."/>
            <person name="Goolsby J.A."/>
            <person name="Tidwell J."/>
            <person name="Bellgard S.E."/>
            <person name="Bellgard M.I."/>
        </authorList>
    </citation>
    <scope>NUCLEOTIDE SEQUENCE</scope>
    <source>
        <tissue evidence="2">Shoot tissue taken approximately 20 cm above the soil surface</tissue>
    </source>
</reference>